<sequence>MAIDSDTAFNAACYDGATYISNRMHEQLIDFHKTSGKFRYYFPLIHLVVYRLLEDTSPQLGFDRDDTLPVQLWANEIHKRDGLRGYTYFNYLSAVKYHTVLDII</sequence>
<gene>
    <name evidence="1" type="ORF">ABT39_MTgene4523</name>
</gene>
<accession>A0A101M095</accession>
<organism evidence="1">
    <name type="scientific">Picea glauca</name>
    <name type="common">White spruce</name>
    <name type="synonym">Pinus glauca</name>
    <dbReference type="NCBI Taxonomy" id="3330"/>
    <lineage>
        <taxon>Eukaryota</taxon>
        <taxon>Viridiplantae</taxon>
        <taxon>Streptophyta</taxon>
        <taxon>Embryophyta</taxon>
        <taxon>Tracheophyta</taxon>
        <taxon>Spermatophyta</taxon>
        <taxon>Pinopsida</taxon>
        <taxon>Pinidae</taxon>
        <taxon>Conifers I</taxon>
        <taxon>Pinales</taxon>
        <taxon>Pinaceae</taxon>
        <taxon>Picea</taxon>
    </lineage>
</organism>
<keyword evidence="1" id="KW-0496">Mitochondrion</keyword>
<dbReference type="EMBL" id="LKAM01000005">
    <property type="protein sequence ID" value="KUM48508.1"/>
    <property type="molecule type" value="Genomic_DNA"/>
</dbReference>
<reference evidence="1" key="1">
    <citation type="journal article" date="2015" name="Genome Biol. Evol.">
        <title>Organellar Genomes of White Spruce (Picea glauca): Assembly and Annotation.</title>
        <authorList>
            <person name="Jackman S.D."/>
            <person name="Warren R.L."/>
            <person name="Gibb E.A."/>
            <person name="Vandervalk B.P."/>
            <person name="Mohamadi H."/>
            <person name="Chu J."/>
            <person name="Raymond A."/>
            <person name="Pleasance S."/>
            <person name="Coope R."/>
            <person name="Wildung M.R."/>
            <person name="Ritland C.E."/>
            <person name="Bousquet J."/>
            <person name="Jones S.J."/>
            <person name="Bohlmann J."/>
            <person name="Birol I."/>
        </authorList>
    </citation>
    <scope>NUCLEOTIDE SEQUENCE [LARGE SCALE GENOMIC DNA]</scope>
    <source>
        <tissue evidence="1">Flushing bud</tissue>
    </source>
</reference>
<comment type="caution">
    <text evidence="1">The sequence shown here is derived from an EMBL/GenBank/DDBJ whole genome shotgun (WGS) entry which is preliminary data.</text>
</comment>
<name>A0A101M095_PICGL</name>
<protein>
    <submittedName>
        <fullName evidence="1">Uncharacterized protein</fullName>
    </submittedName>
</protein>
<evidence type="ECO:0000313" key="1">
    <source>
        <dbReference type="EMBL" id="KUM48508.1"/>
    </source>
</evidence>
<dbReference type="AlphaFoldDB" id="A0A101M095"/>
<geneLocation type="mitochondrion" evidence="1"/>
<proteinExistence type="predicted"/>